<dbReference type="Pfam" id="PF00383">
    <property type="entry name" value="dCMP_cyt_deam_1"/>
    <property type="match status" value="1"/>
</dbReference>
<dbReference type="OrthoDB" id="414540at2759"/>
<proteinExistence type="inferred from homology"/>
<sequence>MRSHGLTHMELEEIECHLRTGRDMAYCPYSKFEVGCVIYIRGSEEKIELEGFDNEDYDSYYEGRFYVGGNIENGSYGATMCAERVTIFKTLAAVEREYADSDNWTAIAIVGDINGPDKIITPCGMCRQVLNEFIRDRIKFPILMYSPDFSEMKIANMNELMPSPFEL</sequence>
<keyword evidence="4" id="KW-1185">Reference proteome</keyword>
<reference evidence="3 4" key="1">
    <citation type="submission" date="2017-04" db="EMBL/GenBank/DDBJ databases">
        <authorList>
            <person name="Afonso C.L."/>
            <person name="Miller P.J."/>
            <person name="Scott M.A."/>
            <person name="Spackman E."/>
            <person name="Goraichik I."/>
            <person name="Dimitrov K.M."/>
            <person name="Suarez D.L."/>
            <person name="Swayne D.E."/>
        </authorList>
    </citation>
    <scope>NUCLEOTIDE SEQUENCE [LARGE SCALE GENOMIC DNA]</scope>
</reference>
<protein>
    <submittedName>
        <fullName evidence="3">Similar to Saccharomyces cerevisiae YLR245C CDD1 Cytidine deaminase</fullName>
    </submittedName>
</protein>
<dbReference type="GO" id="GO:0072527">
    <property type="term" value="P:pyrimidine-containing compound metabolic process"/>
    <property type="evidence" value="ECO:0007669"/>
    <property type="project" value="UniProtKB-ARBA"/>
</dbReference>
<dbReference type="AlphaFoldDB" id="A0A1X7R4R6"/>
<dbReference type="Gene3D" id="3.40.140.10">
    <property type="entry name" value="Cytidine Deaminase, domain 2"/>
    <property type="match status" value="1"/>
</dbReference>
<dbReference type="GO" id="GO:0004126">
    <property type="term" value="F:cytidine deaminase activity"/>
    <property type="evidence" value="ECO:0007669"/>
    <property type="project" value="TreeGrafter"/>
</dbReference>
<dbReference type="SUPFAM" id="SSF53927">
    <property type="entry name" value="Cytidine deaminase-like"/>
    <property type="match status" value="1"/>
</dbReference>
<dbReference type="InterPro" id="IPR016193">
    <property type="entry name" value="Cytidine_deaminase-like"/>
</dbReference>
<dbReference type="STRING" id="1789683.A0A1X7R4R6"/>
<dbReference type="GO" id="GO:0055086">
    <property type="term" value="P:nucleobase-containing small molecule metabolic process"/>
    <property type="evidence" value="ECO:0007669"/>
    <property type="project" value="UniProtKB-ARBA"/>
</dbReference>
<organism evidence="3 4">
    <name type="scientific">Maudiozyma saulgeensis</name>
    <dbReference type="NCBI Taxonomy" id="1789683"/>
    <lineage>
        <taxon>Eukaryota</taxon>
        <taxon>Fungi</taxon>
        <taxon>Dikarya</taxon>
        <taxon>Ascomycota</taxon>
        <taxon>Saccharomycotina</taxon>
        <taxon>Saccharomycetes</taxon>
        <taxon>Saccharomycetales</taxon>
        <taxon>Saccharomycetaceae</taxon>
        <taxon>Maudiozyma</taxon>
    </lineage>
</organism>
<accession>A0A1X7R4R6</accession>
<dbReference type="CDD" id="cd01283">
    <property type="entry name" value="cytidine_deaminase"/>
    <property type="match status" value="1"/>
</dbReference>
<comment type="similarity">
    <text evidence="1">Belongs to the cytidine and deoxycytidylate deaminase family.</text>
</comment>
<dbReference type="EMBL" id="FXLY01000006">
    <property type="protein sequence ID" value="SMN20668.1"/>
    <property type="molecule type" value="Genomic_DNA"/>
</dbReference>
<dbReference type="GO" id="GO:0005829">
    <property type="term" value="C:cytosol"/>
    <property type="evidence" value="ECO:0007669"/>
    <property type="project" value="TreeGrafter"/>
</dbReference>
<evidence type="ECO:0000313" key="4">
    <source>
        <dbReference type="Proteomes" id="UP000196158"/>
    </source>
</evidence>
<dbReference type="InterPro" id="IPR002125">
    <property type="entry name" value="CMP_dCMP_dom"/>
</dbReference>
<dbReference type="GO" id="GO:0008270">
    <property type="term" value="F:zinc ion binding"/>
    <property type="evidence" value="ECO:0007669"/>
    <property type="project" value="TreeGrafter"/>
</dbReference>
<dbReference type="PROSITE" id="PS51747">
    <property type="entry name" value="CYT_DCMP_DEAMINASES_2"/>
    <property type="match status" value="1"/>
</dbReference>
<evidence type="ECO:0000313" key="3">
    <source>
        <dbReference type="EMBL" id="SMN20668.1"/>
    </source>
</evidence>
<evidence type="ECO:0000259" key="2">
    <source>
        <dbReference type="PROSITE" id="PS51747"/>
    </source>
</evidence>
<feature type="domain" description="CMP/dCMP-type deaminase" evidence="2">
    <location>
        <begin position="9"/>
        <end position="167"/>
    </location>
</feature>
<evidence type="ECO:0000256" key="1">
    <source>
        <dbReference type="ARBA" id="ARBA00006576"/>
    </source>
</evidence>
<name>A0A1X7R4R6_9SACH</name>
<dbReference type="InterPro" id="IPR050202">
    <property type="entry name" value="Cyt/Deoxycyt_deaminase"/>
</dbReference>
<dbReference type="PANTHER" id="PTHR11644">
    <property type="entry name" value="CYTIDINE DEAMINASE"/>
    <property type="match status" value="1"/>
</dbReference>
<gene>
    <name evidence="3" type="ORF">KASA_0M00407G</name>
</gene>
<dbReference type="NCBIfam" id="NF004064">
    <property type="entry name" value="PRK05578.1"/>
    <property type="match status" value="1"/>
</dbReference>
<dbReference type="PANTHER" id="PTHR11644:SF2">
    <property type="entry name" value="CYTIDINE DEAMINASE"/>
    <property type="match status" value="1"/>
</dbReference>
<dbReference type="Proteomes" id="UP000196158">
    <property type="component" value="Unassembled WGS sequence"/>
</dbReference>